<dbReference type="OrthoDB" id="9763101at2"/>
<dbReference type="NCBIfam" id="NF003818">
    <property type="entry name" value="PRK05409.1"/>
    <property type="match status" value="1"/>
</dbReference>
<dbReference type="RefSeq" id="WP_145076677.1">
    <property type="nucleotide sequence ID" value="NZ_CP036298.1"/>
</dbReference>
<dbReference type="KEGG" id="ahel:Q31a_19300"/>
<feature type="region of interest" description="Disordered" evidence="1">
    <location>
        <begin position="299"/>
        <end position="339"/>
    </location>
</feature>
<evidence type="ECO:0000313" key="2">
    <source>
        <dbReference type="EMBL" id="QDV23627.1"/>
    </source>
</evidence>
<dbReference type="Gene3D" id="3.20.20.150">
    <property type="entry name" value="Divalent-metal-dependent TIM barrel enzymes"/>
    <property type="match status" value="1"/>
</dbReference>
<accession>A0A518G4U6</accession>
<keyword evidence="3" id="KW-1185">Reference proteome</keyword>
<evidence type="ECO:0000313" key="3">
    <source>
        <dbReference type="Proteomes" id="UP000318017"/>
    </source>
</evidence>
<dbReference type="InterPro" id="IPR007801">
    <property type="entry name" value="MbnB/TglH/ChrH"/>
</dbReference>
<dbReference type="PANTHER" id="PTHR42194">
    <property type="entry name" value="UPF0276 PROTEIN HI_1600"/>
    <property type="match status" value="1"/>
</dbReference>
<protein>
    <submittedName>
        <fullName evidence="2">Uncharacterized protein</fullName>
    </submittedName>
</protein>
<proteinExistence type="predicted"/>
<name>A0A518G4U6_9BACT</name>
<sequence>MSLPTHETIESSPAVKNGLGLGVGLRTAHFPHILQHWPSVDWFEIISENFMDCRGRPRYVLDQIAERYPIVMHGVSLSIGSTDPLDLKYIQGLKRLAQEVKAHWISDHVCWTGVAAKNTHDLLPIPYNAETLQHVCERIRVVQDILERPLVLENPSTYVTFRNSTMSEWEFVRHLTIETGCQLLLDVNNVYVSSVNHDFDPLEYLDSIPVDRVVQFHLAGHTDLGTHCIDTHDGEVVDSVWELFRYAYLRGIRASTLLEWDASIPEFDVVHAEVLKAKSYLATAQVGEVQPAGRDLVRNLRGKGRRAGNSQEPAARGRLGNEQRGPIPQPALFTTAEVE</sequence>
<dbReference type="PANTHER" id="PTHR42194:SF1">
    <property type="entry name" value="UPF0276 PROTEIN HI_1600"/>
    <property type="match status" value="1"/>
</dbReference>
<dbReference type="EMBL" id="CP036298">
    <property type="protein sequence ID" value="QDV23627.1"/>
    <property type="molecule type" value="Genomic_DNA"/>
</dbReference>
<dbReference type="AlphaFoldDB" id="A0A518G4U6"/>
<dbReference type="Proteomes" id="UP000318017">
    <property type="component" value="Chromosome"/>
</dbReference>
<reference evidence="2 3" key="1">
    <citation type="submission" date="2019-02" db="EMBL/GenBank/DDBJ databases">
        <title>Deep-cultivation of Planctomycetes and their phenomic and genomic characterization uncovers novel biology.</title>
        <authorList>
            <person name="Wiegand S."/>
            <person name="Jogler M."/>
            <person name="Boedeker C."/>
            <person name="Pinto D."/>
            <person name="Vollmers J."/>
            <person name="Rivas-Marin E."/>
            <person name="Kohn T."/>
            <person name="Peeters S.H."/>
            <person name="Heuer A."/>
            <person name="Rast P."/>
            <person name="Oberbeckmann S."/>
            <person name="Bunk B."/>
            <person name="Jeske O."/>
            <person name="Meyerdierks A."/>
            <person name="Storesund J.E."/>
            <person name="Kallscheuer N."/>
            <person name="Luecker S."/>
            <person name="Lage O.M."/>
            <person name="Pohl T."/>
            <person name="Merkel B.J."/>
            <person name="Hornburger P."/>
            <person name="Mueller R.-W."/>
            <person name="Bruemmer F."/>
            <person name="Labrenz M."/>
            <person name="Spormann A.M."/>
            <person name="Op den Camp H."/>
            <person name="Overmann J."/>
            <person name="Amann R."/>
            <person name="Jetten M.S.M."/>
            <person name="Mascher T."/>
            <person name="Medema M.H."/>
            <person name="Devos D.P."/>
            <person name="Kaster A.-K."/>
            <person name="Ovreas L."/>
            <person name="Rohde M."/>
            <person name="Galperin M.Y."/>
            <person name="Jogler C."/>
        </authorList>
    </citation>
    <scope>NUCLEOTIDE SEQUENCE [LARGE SCALE GENOMIC DNA]</scope>
    <source>
        <strain evidence="2 3">Q31a</strain>
    </source>
</reference>
<evidence type="ECO:0000256" key="1">
    <source>
        <dbReference type="SAM" id="MobiDB-lite"/>
    </source>
</evidence>
<dbReference type="SUPFAM" id="SSF51658">
    <property type="entry name" value="Xylose isomerase-like"/>
    <property type="match status" value="1"/>
</dbReference>
<gene>
    <name evidence="2" type="ORF">Q31a_19300</name>
</gene>
<dbReference type="InterPro" id="IPR036237">
    <property type="entry name" value="Xyl_isomerase-like_sf"/>
</dbReference>
<organism evidence="2 3">
    <name type="scientific">Aureliella helgolandensis</name>
    <dbReference type="NCBI Taxonomy" id="2527968"/>
    <lineage>
        <taxon>Bacteria</taxon>
        <taxon>Pseudomonadati</taxon>
        <taxon>Planctomycetota</taxon>
        <taxon>Planctomycetia</taxon>
        <taxon>Pirellulales</taxon>
        <taxon>Pirellulaceae</taxon>
        <taxon>Aureliella</taxon>
    </lineage>
</organism>
<dbReference type="Pfam" id="PF05114">
    <property type="entry name" value="MbnB_TglH_ChrH"/>
    <property type="match status" value="1"/>
</dbReference>